<keyword evidence="2" id="KW-0812">Transmembrane</keyword>
<dbReference type="Proteomes" id="UP000193986">
    <property type="component" value="Unassembled WGS sequence"/>
</dbReference>
<dbReference type="InterPro" id="IPR039961">
    <property type="entry name" value="Nuo9.5"/>
</dbReference>
<evidence type="ECO:0000256" key="2">
    <source>
        <dbReference type="SAM" id="Phobius"/>
    </source>
</evidence>
<gene>
    <name evidence="3" type="ORF">BCR39DRAFT_544312</name>
</gene>
<dbReference type="CDD" id="cd22903">
    <property type="entry name" value="NI9M"/>
    <property type="match status" value="1"/>
</dbReference>
<organism evidence="3 4">
    <name type="scientific">Naematelia encephala</name>
    <dbReference type="NCBI Taxonomy" id="71784"/>
    <lineage>
        <taxon>Eukaryota</taxon>
        <taxon>Fungi</taxon>
        <taxon>Dikarya</taxon>
        <taxon>Basidiomycota</taxon>
        <taxon>Agaricomycotina</taxon>
        <taxon>Tremellomycetes</taxon>
        <taxon>Tremellales</taxon>
        <taxon>Naemateliaceae</taxon>
        <taxon>Naematelia</taxon>
    </lineage>
</organism>
<dbReference type="InParanoid" id="A0A1Y2ASZ4"/>
<evidence type="ECO:0000313" key="3">
    <source>
        <dbReference type="EMBL" id="ORY25327.1"/>
    </source>
</evidence>
<feature type="region of interest" description="Disordered" evidence="1">
    <location>
        <begin position="49"/>
        <end position="70"/>
    </location>
</feature>
<evidence type="ECO:0008006" key="5">
    <source>
        <dbReference type="Google" id="ProtNLM"/>
    </source>
</evidence>
<keyword evidence="2" id="KW-1133">Transmembrane helix</keyword>
<dbReference type="EMBL" id="MCFC01000058">
    <property type="protein sequence ID" value="ORY25327.1"/>
    <property type="molecule type" value="Genomic_DNA"/>
</dbReference>
<name>A0A1Y2ASZ4_9TREE</name>
<evidence type="ECO:0000313" key="4">
    <source>
        <dbReference type="Proteomes" id="UP000193986"/>
    </source>
</evidence>
<dbReference type="AlphaFoldDB" id="A0A1Y2ASZ4"/>
<accession>A0A1Y2ASZ4</accession>
<sequence length="70" mass="7962">MASLYRYLQRTAHESPVIFYSLLIGISGPVMVLTVPPIRRSFGYQSPPRIPASYPVPDRPRRTVQGYEDP</sequence>
<dbReference type="PANTHER" id="PTHR38488">
    <property type="entry name" value="OXIDOREDUCTASE 9.5 KDA SUBUNIT, PUTATIVE (AFU_ORTHOLOGUE AFUA_5G08980)-RELATED"/>
    <property type="match status" value="1"/>
</dbReference>
<reference evidence="3 4" key="1">
    <citation type="submission" date="2016-07" db="EMBL/GenBank/DDBJ databases">
        <title>Pervasive Adenine N6-methylation of Active Genes in Fungi.</title>
        <authorList>
            <consortium name="DOE Joint Genome Institute"/>
            <person name="Mondo S.J."/>
            <person name="Dannebaum R.O."/>
            <person name="Kuo R.C."/>
            <person name="Labutti K."/>
            <person name="Haridas S."/>
            <person name="Kuo A."/>
            <person name="Salamov A."/>
            <person name="Ahrendt S.R."/>
            <person name="Lipzen A."/>
            <person name="Sullivan W."/>
            <person name="Andreopoulos W.B."/>
            <person name="Clum A."/>
            <person name="Lindquist E."/>
            <person name="Daum C."/>
            <person name="Ramamoorthy G.K."/>
            <person name="Gryganskyi A."/>
            <person name="Culley D."/>
            <person name="Magnuson J.K."/>
            <person name="James T.Y."/>
            <person name="O'Malley M.A."/>
            <person name="Stajich J.E."/>
            <person name="Spatafora J.W."/>
            <person name="Visel A."/>
            <person name="Grigoriev I.V."/>
        </authorList>
    </citation>
    <scope>NUCLEOTIDE SEQUENCE [LARGE SCALE GENOMIC DNA]</scope>
    <source>
        <strain evidence="3 4">68-887.2</strain>
    </source>
</reference>
<keyword evidence="4" id="KW-1185">Reference proteome</keyword>
<comment type="caution">
    <text evidence="3">The sequence shown here is derived from an EMBL/GenBank/DDBJ whole genome shotgun (WGS) entry which is preliminary data.</text>
</comment>
<proteinExistence type="predicted"/>
<dbReference type="STRING" id="71784.A0A1Y2ASZ4"/>
<feature type="transmembrane region" description="Helical" evidence="2">
    <location>
        <begin position="17"/>
        <end position="35"/>
    </location>
</feature>
<protein>
    <recommendedName>
        <fullName evidence="5">NADH-ubiquinone oxidoreductase 9.5 kDa subunit</fullName>
    </recommendedName>
</protein>
<dbReference type="PANTHER" id="PTHR38488:SF1">
    <property type="entry name" value="OXIDOREDUCTASE 9.5 KDA SUBUNIT, PUTATIVE (AFU_ORTHOLOGUE AFUA_5G08980)-RELATED"/>
    <property type="match status" value="1"/>
</dbReference>
<evidence type="ECO:0000256" key="1">
    <source>
        <dbReference type="SAM" id="MobiDB-lite"/>
    </source>
</evidence>
<dbReference type="OrthoDB" id="2093409at2759"/>
<keyword evidence="2" id="KW-0472">Membrane</keyword>